<protein>
    <recommendedName>
        <fullName evidence="3">CI repressor</fullName>
    </recommendedName>
</protein>
<evidence type="ECO:0000313" key="2">
    <source>
        <dbReference type="Proteomes" id="UP000008718"/>
    </source>
</evidence>
<gene>
    <name evidence="1" type="ordered locus">Palpr_1092</name>
</gene>
<evidence type="ECO:0008006" key="3">
    <source>
        <dbReference type="Google" id="ProtNLM"/>
    </source>
</evidence>
<reference evidence="1 2" key="2">
    <citation type="journal article" date="2011" name="Stand. Genomic Sci.">
        <title>Complete genome sequence of Paludibacter propionicigenes type strain (WB4).</title>
        <authorList>
            <person name="Gronow S."/>
            <person name="Munk C."/>
            <person name="Lapidus A."/>
            <person name="Nolan M."/>
            <person name="Lucas S."/>
            <person name="Hammon N."/>
            <person name="Deshpande S."/>
            <person name="Cheng J.F."/>
            <person name="Tapia R."/>
            <person name="Han C."/>
            <person name="Goodwin L."/>
            <person name="Pitluck S."/>
            <person name="Liolios K."/>
            <person name="Ivanova N."/>
            <person name="Mavromatis K."/>
            <person name="Mikhailova N."/>
            <person name="Pati A."/>
            <person name="Chen A."/>
            <person name="Palaniappan K."/>
            <person name="Land M."/>
            <person name="Hauser L."/>
            <person name="Chang Y.J."/>
            <person name="Jeffries C.D."/>
            <person name="Brambilla E."/>
            <person name="Rohde M."/>
            <person name="Goker M."/>
            <person name="Detter J.C."/>
            <person name="Woyke T."/>
            <person name="Bristow J."/>
            <person name="Eisen J.A."/>
            <person name="Markowitz V."/>
            <person name="Hugenholtz P."/>
            <person name="Kyrpides N.C."/>
            <person name="Klenk H.P."/>
        </authorList>
    </citation>
    <scope>NUCLEOTIDE SEQUENCE [LARGE SCALE GENOMIC DNA]</scope>
    <source>
        <strain evidence="2">DSM 17365 / JCM 13257 / WB4</strain>
    </source>
</reference>
<dbReference type="OrthoDB" id="796548at2"/>
<organism evidence="1 2">
    <name type="scientific">Paludibacter propionicigenes (strain DSM 17365 / JCM 13257 / WB4)</name>
    <dbReference type="NCBI Taxonomy" id="694427"/>
    <lineage>
        <taxon>Bacteria</taxon>
        <taxon>Pseudomonadati</taxon>
        <taxon>Bacteroidota</taxon>
        <taxon>Bacteroidia</taxon>
        <taxon>Bacteroidales</taxon>
        <taxon>Paludibacteraceae</taxon>
        <taxon>Paludibacter</taxon>
    </lineage>
</organism>
<keyword evidence="2" id="KW-1185">Reference proteome</keyword>
<evidence type="ECO:0000313" key="1">
    <source>
        <dbReference type="EMBL" id="ADQ79240.1"/>
    </source>
</evidence>
<accession>E4T3E6</accession>
<dbReference type="Proteomes" id="UP000008718">
    <property type="component" value="Chromosome"/>
</dbReference>
<dbReference type="InterPro" id="IPR010982">
    <property type="entry name" value="Lambda_DNA-bd_dom_sf"/>
</dbReference>
<dbReference type="RefSeq" id="WP_013444609.1">
    <property type="nucleotide sequence ID" value="NC_014734.1"/>
</dbReference>
<dbReference type="KEGG" id="ppn:Palpr_1092"/>
<reference key="1">
    <citation type="submission" date="2010-11" db="EMBL/GenBank/DDBJ databases">
        <title>The complete genome of Paludibacter propionicigenes DSM 17365.</title>
        <authorList>
            <consortium name="US DOE Joint Genome Institute (JGI-PGF)"/>
            <person name="Lucas S."/>
            <person name="Copeland A."/>
            <person name="Lapidus A."/>
            <person name="Bruce D."/>
            <person name="Goodwin L."/>
            <person name="Pitluck S."/>
            <person name="Kyrpides N."/>
            <person name="Mavromatis K."/>
            <person name="Ivanova N."/>
            <person name="Munk A.C."/>
            <person name="Brettin T."/>
            <person name="Detter J.C."/>
            <person name="Han C."/>
            <person name="Tapia R."/>
            <person name="Land M."/>
            <person name="Hauser L."/>
            <person name="Markowitz V."/>
            <person name="Cheng J.-F."/>
            <person name="Hugenholtz P."/>
            <person name="Woyke T."/>
            <person name="Wu D."/>
            <person name="Gronow S."/>
            <person name="Wellnitz S."/>
            <person name="Brambilla E."/>
            <person name="Klenk H.-P."/>
            <person name="Eisen J.A."/>
        </authorList>
    </citation>
    <scope>NUCLEOTIDE SEQUENCE</scope>
    <source>
        <strain>WB4</strain>
    </source>
</reference>
<dbReference type="eggNOG" id="COG2932">
    <property type="taxonomic scope" value="Bacteria"/>
</dbReference>
<proteinExistence type="predicted"/>
<dbReference type="HOGENOM" id="CLU_1853252_0_0_10"/>
<dbReference type="GO" id="GO:0003677">
    <property type="term" value="F:DNA binding"/>
    <property type="evidence" value="ECO:0007669"/>
    <property type="project" value="InterPro"/>
</dbReference>
<name>E4T3E6_PALPW</name>
<dbReference type="AlphaFoldDB" id="E4T3E6"/>
<dbReference type="Gene3D" id="1.10.260.40">
    <property type="entry name" value="lambda repressor-like DNA-binding domains"/>
    <property type="match status" value="1"/>
</dbReference>
<dbReference type="EMBL" id="CP002345">
    <property type="protein sequence ID" value="ADQ79240.1"/>
    <property type="molecule type" value="Genomic_DNA"/>
</dbReference>
<sequence>MKKNTNLFERICQIIDLYDIKSVNSFAIDYLEYNSSEKINRLKKENTNPSYEILCDIANKFESIDMNWLLLGEGNMEKNNNVPAQEDNKQIDEISFNYLLERYEKLAIENGRLNAELNALRQNIKKSNEFNEKKQFYI</sequence>